<accession>A0A8X6X8Y9</accession>
<name>A0A8X6X8Y9_9ARAC</name>
<gene>
    <name evidence="1" type="ORF">TNIN_460001</name>
</gene>
<protein>
    <submittedName>
        <fullName evidence="1">Uncharacterized protein</fullName>
    </submittedName>
</protein>
<dbReference type="AlphaFoldDB" id="A0A8X6X8Y9"/>
<sequence length="125" mass="13916">MSTSNGSHHMLTLEVAVRLAKKGTCKLVGSFRIGLCSNCENNYSQNFVPLFYLTPSMGHFIKRRKYQDGTRLQSIVQPSSFLRPRFFSPSVFSPLVQSLPVWSPLSLPGPPLYIVGTLPDLVCIV</sequence>
<dbReference type="EMBL" id="BMAV01006451">
    <property type="protein sequence ID" value="GFY48430.1"/>
    <property type="molecule type" value="Genomic_DNA"/>
</dbReference>
<proteinExistence type="predicted"/>
<evidence type="ECO:0000313" key="2">
    <source>
        <dbReference type="Proteomes" id="UP000886998"/>
    </source>
</evidence>
<evidence type="ECO:0000313" key="1">
    <source>
        <dbReference type="EMBL" id="GFY48430.1"/>
    </source>
</evidence>
<dbReference type="Proteomes" id="UP000886998">
    <property type="component" value="Unassembled WGS sequence"/>
</dbReference>
<comment type="caution">
    <text evidence="1">The sequence shown here is derived from an EMBL/GenBank/DDBJ whole genome shotgun (WGS) entry which is preliminary data.</text>
</comment>
<keyword evidence="2" id="KW-1185">Reference proteome</keyword>
<reference evidence="1" key="1">
    <citation type="submission" date="2020-08" db="EMBL/GenBank/DDBJ databases">
        <title>Multicomponent nature underlies the extraordinary mechanical properties of spider dragline silk.</title>
        <authorList>
            <person name="Kono N."/>
            <person name="Nakamura H."/>
            <person name="Mori M."/>
            <person name="Yoshida Y."/>
            <person name="Ohtoshi R."/>
            <person name="Malay A.D."/>
            <person name="Moran D.A.P."/>
            <person name="Tomita M."/>
            <person name="Numata K."/>
            <person name="Arakawa K."/>
        </authorList>
    </citation>
    <scope>NUCLEOTIDE SEQUENCE</scope>
</reference>
<organism evidence="1 2">
    <name type="scientific">Trichonephila inaurata madagascariensis</name>
    <dbReference type="NCBI Taxonomy" id="2747483"/>
    <lineage>
        <taxon>Eukaryota</taxon>
        <taxon>Metazoa</taxon>
        <taxon>Ecdysozoa</taxon>
        <taxon>Arthropoda</taxon>
        <taxon>Chelicerata</taxon>
        <taxon>Arachnida</taxon>
        <taxon>Araneae</taxon>
        <taxon>Araneomorphae</taxon>
        <taxon>Entelegynae</taxon>
        <taxon>Araneoidea</taxon>
        <taxon>Nephilidae</taxon>
        <taxon>Trichonephila</taxon>
        <taxon>Trichonephila inaurata</taxon>
    </lineage>
</organism>